<comment type="caution">
    <text evidence="5">The sequence shown here is derived from an EMBL/GenBank/DDBJ whole genome shotgun (WGS) entry which is preliminary data.</text>
</comment>
<dbReference type="InterPro" id="IPR019734">
    <property type="entry name" value="TPR_rpt"/>
</dbReference>
<evidence type="ECO:0000313" key="6">
    <source>
        <dbReference type="Proteomes" id="UP001525566"/>
    </source>
</evidence>
<evidence type="ECO:0000256" key="1">
    <source>
        <dbReference type="PROSITE-ProRule" id="PRU00339"/>
    </source>
</evidence>
<evidence type="ECO:0000313" key="5">
    <source>
        <dbReference type="EMBL" id="MCT2561886.1"/>
    </source>
</evidence>
<feature type="transmembrane region" description="Helical" evidence="3">
    <location>
        <begin position="385"/>
        <end position="404"/>
    </location>
</feature>
<evidence type="ECO:0000256" key="3">
    <source>
        <dbReference type="SAM" id="Phobius"/>
    </source>
</evidence>
<evidence type="ECO:0000256" key="2">
    <source>
        <dbReference type="SAM" id="Coils"/>
    </source>
</evidence>
<dbReference type="SUPFAM" id="SSF48452">
    <property type="entry name" value="TPR-like"/>
    <property type="match status" value="1"/>
</dbReference>
<keyword evidence="3" id="KW-0812">Transmembrane</keyword>
<dbReference type="Gene3D" id="1.25.40.10">
    <property type="entry name" value="Tetratricopeptide repeat domain"/>
    <property type="match status" value="1"/>
</dbReference>
<keyword evidence="1" id="KW-0802">TPR repeat</keyword>
<dbReference type="Proteomes" id="UP001525566">
    <property type="component" value="Unassembled WGS sequence"/>
</dbReference>
<dbReference type="EMBL" id="JAOAMU010000002">
    <property type="protein sequence ID" value="MCT2561886.1"/>
    <property type="molecule type" value="Genomic_DNA"/>
</dbReference>
<dbReference type="RefSeq" id="WP_259838190.1">
    <property type="nucleotide sequence ID" value="NZ_JAOAMU010000002.1"/>
</dbReference>
<dbReference type="SUPFAM" id="SSF46894">
    <property type="entry name" value="C-terminal effector domain of the bipartite response regulators"/>
    <property type="match status" value="1"/>
</dbReference>
<keyword evidence="3" id="KW-1133">Transmembrane helix</keyword>
<keyword evidence="6" id="KW-1185">Reference proteome</keyword>
<reference evidence="5 6" key="1">
    <citation type="submission" date="2022-09" db="EMBL/GenBank/DDBJ databases">
        <title>Chryseobacterium oleae sp.nov., isolated from the inter-root soil of Pyrola calliantha H. Andr. in Tibet.</title>
        <authorList>
            <person name="Li Z."/>
        </authorList>
    </citation>
    <scope>NUCLEOTIDE SEQUENCE [LARGE SCALE GENOMIC DNA]</scope>
    <source>
        <strain evidence="6">pc1-10</strain>
    </source>
</reference>
<feature type="coiled-coil region" evidence="2">
    <location>
        <begin position="407"/>
        <end position="446"/>
    </location>
</feature>
<name>A0ABT2IST1_9FLAO</name>
<evidence type="ECO:0008006" key="7">
    <source>
        <dbReference type="Google" id="ProtNLM"/>
    </source>
</evidence>
<proteinExistence type="predicted"/>
<dbReference type="PROSITE" id="PS51257">
    <property type="entry name" value="PROKAR_LIPOPROTEIN"/>
    <property type="match status" value="1"/>
</dbReference>
<feature type="signal peptide" evidence="4">
    <location>
        <begin position="1"/>
        <end position="22"/>
    </location>
</feature>
<evidence type="ECO:0000256" key="4">
    <source>
        <dbReference type="SAM" id="SignalP"/>
    </source>
</evidence>
<dbReference type="InterPro" id="IPR016032">
    <property type="entry name" value="Sig_transdc_resp-reg_C-effctor"/>
</dbReference>
<sequence>MKKNYVLLVLLLIGVLSCINSTKNDSDAYFKAIDDEVIQIRGQLPKITAVKNREWAKYEKTGDHKYLISSRYVELYQYMNEEKIKQIPIIYDLLLLNNNEYDFISLACNFNLAYQFVEQSPEISMDFLNKAIHSSENSKEKYYLPHLYGLKGGIYYRAEKYSESLVYFKKALKNLSSNRKDLIFISSMHNNLSLIYGKMKQPDLALKEVNIAIQILETQKKLNQDEQSFLFTLKANKGLIYSELKEYAIAEPLLLEEYHFNQSNKIFNDGGIKNMMGLFKVYFETGQTSEMQDLMNYGVSIEPEMKGLSDKILINEMFQSYYLKIHDADKLEKVNKKLIALHAMDDELKQKNFTDASDVLNRFIIKELNLKQKATIDRQKFNNKLSMTAAGLFIIILGGTLYFIRKANKKEKELAEKEKLILIKNERILEQDVKEHEEKISRMHLNLNLKIETEKTFLEHIKKIKKAKNVDSDQAINDLFVRINNLIQIDKNNSDLISESSAENKLLIKKLSAQFPDLTHNEIKFCIYYKLDLSSKEVAILENITEGSVRVYKTRIKSKMNIGKEADLTMFLKNM</sequence>
<dbReference type="PROSITE" id="PS50005">
    <property type="entry name" value="TPR"/>
    <property type="match status" value="1"/>
</dbReference>
<keyword evidence="3" id="KW-0472">Membrane</keyword>
<gene>
    <name evidence="5" type="ORF">N0B48_08315</name>
</gene>
<dbReference type="SMART" id="SM00028">
    <property type="entry name" value="TPR"/>
    <property type="match status" value="2"/>
</dbReference>
<dbReference type="InterPro" id="IPR011990">
    <property type="entry name" value="TPR-like_helical_dom_sf"/>
</dbReference>
<accession>A0ABT2IST1</accession>
<keyword evidence="4" id="KW-0732">Signal</keyword>
<keyword evidence="2" id="KW-0175">Coiled coil</keyword>
<organism evidence="5 6">
    <name type="scientific">Chryseobacterium herbae</name>
    <dbReference type="NCBI Taxonomy" id="2976476"/>
    <lineage>
        <taxon>Bacteria</taxon>
        <taxon>Pseudomonadati</taxon>
        <taxon>Bacteroidota</taxon>
        <taxon>Flavobacteriia</taxon>
        <taxon>Flavobacteriales</taxon>
        <taxon>Weeksellaceae</taxon>
        <taxon>Chryseobacterium group</taxon>
        <taxon>Chryseobacterium</taxon>
    </lineage>
</organism>
<feature type="repeat" description="TPR" evidence="1">
    <location>
        <begin position="145"/>
        <end position="178"/>
    </location>
</feature>
<feature type="chain" id="PRO_5047294320" description="HTH luxR-type domain-containing protein" evidence="4">
    <location>
        <begin position="23"/>
        <end position="575"/>
    </location>
</feature>
<protein>
    <recommendedName>
        <fullName evidence="7">HTH luxR-type domain-containing protein</fullName>
    </recommendedName>
</protein>